<dbReference type="GO" id="GO:0007059">
    <property type="term" value="P:chromosome segregation"/>
    <property type="evidence" value="ECO:0007669"/>
    <property type="project" value="TreeGrafter"/>
</dbReference>
<dbReference type="Pfam" id="PF02195">
    <property type="entry name" value="ParB_N"/>
    <property type="match status" value="1"/>
</dbReference>
<dbReference type="SUPFAM" id="SSF109709">
    <property type="entry name" value="KorB DNA-binding domain-like"/>
    <property type="match status" value="1"/>
</dbReference>
<dbReference type="RefSeq" id="WP_035031604.1">
    <property type="nucleotide sequence ID" value="NZ_KK073905.1"/>
</dbReference>
<organism evidence="3 4">
    <name type="scientific">Aquamicrobium defluvii</name>
    <dbReference type="NCBI Taxonomy" id="69279"/>
    <lineage>
        <taxon>Bacteria</taxon>
        <taxon>Pseudomonadati</taxon>
        <taxon>Pseudomonadota</taxon>
        <taxon>Alphaproteobacteria</taxon>
        <taxon>Hyphomicrobiales</taxon>
        <taxon>Phyllobacteriaceae</taxon>
        <taxon>Aquamicrobium</taxon>
    </lineage>
</organism>
<evidence type="ECO:0000256" key="1">
    <source>
        <dbReference type="ARBA" id="ARBA00006295"/>
    </source>
</evidence>
<dbReference type="InterPro" id="IPR050336">
    <property type="entry name" value="Chromosome_partition/occlusion"/>
</dbReference>
<dbReference type="InterPro" id="IPR036086">
    <property type="entry name" value="ParB/Sulfiredoxin_sf"/>
</dbReference>
<evidence type="ECO:0000313" key="3">
    <source>
        <dbReference type="EMBL" id="EXL02199.1"/>
    </source>
</evidence>
<dbReference type="InterPro" id="IPR004437">
    <property type="entry name" value="ParB/RepB/Spo0J"/>
</dbReference>
<dbReference type="Pfam" id="PF07506">
    <property type="entry name" value="RepB"/>
    <property type="match status" value="1"/>
</dbReference>
<dbReference type="NCBIfam" id="TIGR03454">
    <property type="entry name" value="partition_RepB"/>
    <property type="match status" value="1"/>
</dbReference>
<dbReference type="InterPro" id="IPR003115">
    <property type="entry name" value="ParB_N"/>
</dbReference>
<comment type="similarity">
    <text evidence="1">Belongs to the ParB family.</text>
</comment>
<dbReference type="Proteomes" id="UP000019849">
    <property type="component" value="Unassembled WGS sequence"/>
</dbReference>
<dbReference type="CDD" id="cd16405">
    <property type="entry name" value="RepB_like_N"/>
    <property type="match status" value="1"/>
</dbReference>
<dbReference type="SUPFAM" id="SSF110849">
    <property type="entry name" value="ParB/Sulfiredoxin"/>
    <property type="match status" value="1"/>
</dbReference>
<reference evidence="3 4" key="1">
    <citation type="submission" date="2014-02" db="EMBL/GenBank/DDBJ databases">
        <title>Aquamicrobium defluvii Genome sequencing.</title>
        <authorList>
            <person name="Wang X."/>
        </authorList>
    </citation>
    <scope>NUCLEOTIDE SEQUENCE [LARGE SCALE GENOMIC DNA]</scope>
    <source>
        <strain evidence="3 4">W13Z1</strain>
    </source>
</reference>
<dbReference type="GO" id="GO:0003677">
    <property type="term" value="F:DNA binding"/>
    <property type="evidence" value="ECO:0007669"/>
    <property type="project" value="InterPro"/>
</dbReference>
<gene>
    <name evidence="3" type="ORF">BG36_15625</name>
</gene>
<evidence type="ECO:0000259" key="2">
    <source>
        <dbReference type="SMART" id="SM00470"/>
    </source>
</evidence>
<feature type="domain" description="ParB-like N-terminal" evidence="2">
    <location>
        <begin position="67"/>
        <end position="159"/>
    </location>
</feature>
<dbReference type="Gene3D" id="3.90.1530.30">
    <property type="match status" value="1"/>
</dbReference>
<dbReference type="STRING" id="69279.BG36_15625"/>
<dbReference type="PANTHER" id="PTHR33375">
    <property type="entry name" value="CHROMOSOME-PARTITIONING PROTEIN PARB-RELATED"/>
    <property type="match status" value="1"/>
</dbReference>
<dbReference type="InterPro" id="IPR017819">
    <property type="entry name" value="Plasmid_partition_RepB"/>
</dbReference>
<protein>
    <submittedName>
        <fullName evidence="3">Plasmid partitioning protein RepB</fullName>
    </submittedName>
</protein>
<proteinExistence type="inferred from homology"/>
<dbReference type="Gene3D" id="1.10.10.2830">
    <property type="match status" value="1"/>
</dbReference>
<dbReference type="EMBL" id="JENY01000033">
    <property type="protein sequence ID" value="EXL02199.1"/>
    <property type="molecule type" value="Genomic_DNA"/>
</dbReference>
<dbReference type="AlphaFoldDB" id="A0A011SSP8"/>
<dbReference type="eggNOG" id="COG1475">
    <property type="taxonomic scope" value="Bacteria"/>
</dbReference>
<accession>A0A011SSP8</accession>
<dbReference type="NCBIfam" id="TIGR00180">
    <property type="entry name" value="parB_part"/>
    <property type="match status" value="1"/>
</dbReference>
<evidence type="ECO:0000313" key="4">
    <source>
        <dbReference type="Proteomes" id="UP000019849"/>
    </source>
</evidence>
<dbReference type="SMART" id="SM00470">
    <property type="entry name" value="ParB"/>
    <property type="match status" value="1"/>
</dbReference>
<dbReference type="InterPro" id="IPR037972">
    <property type="entry name" value="RepB_N"/>
</dbReference>
<dbReference type="GO" id="GO:0005694">
    <property type="term" value="C:chromosome"/>
    <property type="evidence" value="ECO:0007669"/>
    <property type="project" value="TreeGrafter"/>
</dbReference>
<name>A0A011SSP8_9HYPH</name>
<sequence>MSRKDAINNLFLKRPDTVPTASKPPALKDGERVRTGAISAMGASLQELADSAKQASLLRQQIADGEIWLETSKIVGSRITDRISIDVDPKFDELVESVRENGQQIPILVRPHPDTPGMFEIAYGRRRMRAADILGRPVLAIIRDLADRELIIAQGRENSERTDLSFIEKAFFAKNLEEDGCDRTTIVAALATDKADISRYITVARRVPEELVRRIGPAPKMGRARWLALADLLEARSALVVAEQALEAPSVQKADSDTRFQAVLRALQAKPKRRSTDHAQIWKTPQGKGAARIETRGSKTALVFEEKIVPAFATFVSARLDNLYREFQQETVNGGGER</sequence>
<dbReference type="PANTHER" id="PTHR33375:SF1">
    <property type="entry name" value="CHROMOSOME-PARTITIONING PROTEIN PARB-RELATED"/>
    <property type="match status" value="1"/>
</dbReference>
<dbReference type="InterPro" id="IPR011111">
    <property type="entry name" value="Plasmid_RepB"/>
</dbReference>
<dbReference type="HOGENOM" id="CLU_069128_1_0_5"/>
<comment type="caution">
    <text evidence="3">The sequence shown here is derived from an EMBL/GenBank/DDBJ whole genome shotgun (WGS) entry which is preliminary data.</text>
</comment>